<proteinExistence type="predicted"/>
<sequence length="83" mass="9134">MSGARMHTKRGRRGHIKTSSRGMVARGPASTPVGLGLLLSGPCHNQNFMSYCISRRNSGSIHDPTTKYQELKENAERLHIETG</sequence>
<gene>
    <name evidence="1" type="ORF">M9H77_02535</name>
</gene>
<dbReference type="EMBL" id="CM044701">
    <property type="protein sequence ID" value="KAI5681308.1"/>
    <property type="molecule type" value="Genomic_DNA"/>
</dbReference>
<organism evidence="1 2">
    <name type="scientific">Catharanthus roseus</name>
    <name type="common">Madagascar periwinkle</name>
    <name type="synonym">Vinca rosea</name>
    <dbReference type="NCBI Taxonomy" id="4058"/>
    <lineage>
        <taxon>Eukaryota</taxon>
        <taxon>Viridiplantae</taxon>
        <taxon>Streptophyta</taxon>
        <taxon>Embryophyta</taxon>
        <taxon>Tracheophyta</taxon>
        <taxon>Spermatophyta</taxon>
        <taxon>Magnoliopsida</taxon>
        <taxon>eudicotyledons</taxon>
        <taxon>Gunneridae</taxon>
        <taxon>Pentapetalae</taxon>
        <taxon>asterids</taxon>
        <taxon>lamiids</taxon>
        <taxon>Gentianales</taxon>
        <taxon>Apocynaceae</taxon>
        <taxon>Rauvolfioideae</taxon>
        <taxon>Vinceae</taxon>
        <taxon>Catharanthinae</taxon>
        <taxon>Catharanthus</taxon>
    </lineage>
</organism>
<protein>
    <submittedName>
        <fullName evidence="1">Uncharacterized protein</fullName>
    </submittedName>
</protein>
<comment type="caution">
    <text evidence="1">The sequence shown here is derived from an EMBL/GenBank/DDBJ whole genome shotgun (WGS) entry which is preliminary data.</text>
</comment>
<evidence type="ECO:0000313" key="1">
    <source>
        <dbReference type="EMBL" id="KAI5681308.1"/>
    </source>
</evidence>
<keyword evidence="2" id="KW-1185">Reference proteome</keyword>
<reference evidence="2" key="1">
    <citation type="journal article" date="2023" name="Nat. Plants">
        <title>Single-cell RNA sequencing provides a high-resolution roadmap for understanding the multicellular compartmentation of specialized metabolism.</title>
        <authorList>
            <person name="Sun S."/>
            <person name="Shen X."/>
            <person name="Li Y."/>
            <person name="Li Y."/>
            <person name="Wang S."/>
            <person name="Li R."/>
            <person name="Zhang H."/>
            <person name="Shen G."/>
            <person name="Guo B."/>
            <person name="Wei J."/>
            <person name="Xu J."/>
            <person name="St-Pierre B."/>
            <person name="Chen S."/>
            <person name="Sun C."/>
        </authorList>
    </citation>
    <scope>NUCLEOTIDE SEQUENCE [LARGE SCALE GENOMIC DNA]</scope>
</reference>
<evidence type="ECO:0000313" key="2">
    <source>
        <dbReference type="Proteomes" id="UP001060085"/>
    </source>
</evidence>
<accession>A0ACC0C8K6</accession>
<dbReference type="Proteomes" id="UP001060085">
    <property type="component" value="Linkage Group LG01"/>
</dbReference>
<name>A0ACC0C8K6_CATRO</name>